<dbReference type="EMBL" id="MU863878">
    <property type="protein sequence ID" value="KAK4205104.1"/>
    <property type="molecule type" value="Genomic_DNA"/>
</dbReference>
<proteinExistence type="predicted"/>
<evidence type="ECO:0000313" key="5">
    <source>
        <dbReference type="Proteomes" id="UP001303160"/>
    </source>
</evidence>
<dbReference type="InterPro" id="IPR035979">
    <property type="entry name" value="RBD_domain_sf"/>
</dbReference>
<keyword evidence="5" id="KW-1185">Reference proteome</keyword>
<feature type="compositionally biased region" description="Low complexity" evidence="2">
    <location>
        <begin position="76"/>
        <end position="93"/>
    </location>
</feature>
<evidence type="ECO:0000259" key="3">
    <source>
        <dbReference type="PROSITE" id="PS50102"/>
    </source>
</evidence>
<dbReference type="SUPFAM" id="SSF54928">
    <property type="entry name" value="RNA-binding domain, RBD"/>
    <property type="match status" value="1"/>
</dbReference>
<dbReference type="Proteomes" id="UP001303160">
    <property type="component" value="Unassembled WGS sequence"/>
</dbReference>
<dbReference type="AlphaFoldDB" id="A0AAN7AZV9"/>
<name>A0AAN7AZV9_9PEZI</name>
<reference evidence="4" key="2">
    <citation type="submission" date="2023-05" db="EMBL/GenBank/DDBJ databases">
        <authorList>
            <consortium name="Lawrence Berkeley National Laboratory"/>
            <person name="Steindorff A."/>
            <person name="Hensen N."/>
            <person name="Bonometti L."/>
            <person name="Westerberg I."/>
            <person name="Brannstrom I.O."/>
            <person name="Guillou S."/>
            <person name="Cros-Aarteil S."/>
            <person name="Calhoun S."/>
            <person name="Haridas S."/>
            <person name="Kuo A."/>
            <person name="Mondo S."/>
            <person name="Pangilinan J."/>
            <person name="Riley R."/>
            <person name="Labutti K."/>
            <person name="Andreopoulos B."/>
            <person name="Lipzen A."/>
            <person name="Chen C."/>
            <person name="Yanf M."/>
            <person name="Daum C."/>
            <person name="Ng V."/>
            <person name="Clum A."/>
            <person name="Ohm R."/>
            <person name="Martin F."/>
            <person name="Silar P."/>
            <person name="Natvig D."/>
            <person name="Lalanne C."/>
            <person name="Gautier V."/>
            <person name="Ament-Velasquez S.L."/>
            <person name="Kruys A."/>
            <person name="Hutchinson M.I."/>
            <person name="Powell A.J."/>
            <person name="Barry K."/>
            <person name="Miller A.N."/>
            <person name="Grigoriev I.V."/>
            <person name="Debuchy R."/>
            <person name="Gladieux P."/>
            <person name="Thoren M.H."/>
            <person name="Johannesson H."/>
        </authorList>
    </citation>
    <scope>NUCLEOTIDE SEQUENCE</scope>
    <source>
        <strain evidence="4">CBS 315.58</strain>
    </source>
</reference>
<feature type="region of interest" description="Disordered" evidence="2">
    <location>
        <begin position="314"/>
        <end position="338"/>
    </location>
</feature>
<dbReference type="InterPro" id="IPR012677">
    <property type="entry name" value="Nucleotide-bd_a/b_plait_sf"/>
</dbReference>
<protein>
    <recommendedName>
        <fullName evidence="3">RRM domain-containing protein</fullName>
    </recommendedName>
</protein>
<dbReference type="Gene3D" id="3.30.70.330">
    <property type="match status" value="1"/>
</dbReference>
<keyword evidence="1" id="KW-0694">RNA-binding</keyword>
<organism evidence="4 5">
    <name type="scientific">Triangularia verruculosa</name>
    <dbReference type="NCBI Taxonomy" id="2587418"/>
    <lineage>
        <taxon>Eukaryota</taxon>
        <taxon>Fungi</taxon>
        <taxon>Dikarya</taxon>
        <taxon>Ascomycota</taxon>
        <taxon>Pezizomycotina</taxon>
        <taxon>Sordariomycetes</taxon>
        <taxon>Sordariomycetidae</taxon>
        <taxon>Sordariales</taxon>
        <taxon>Podosporaceae</taxon>
        <taxon>Triangularia</taxon>
    </lineage>
</organism>
<dbReference type="Pfam" id="PF00076">
    <property type="entry name" value="RRM_1"/>
    <property type="match status" value="1"/>
</dbReference>
<dbReference type="GO" id="GO:0003723">
    <property type="term" value="F:RNA binding"/>
    <property type="evidence" value="ECO:0007669"/>
    <property type="project" value="UniProtKB-UniRule"/>
</dbReference>
<sequence length="859" mass="95585">MTAPASHPRPRTMNGPGLSLSELWRKTMEAGASNRRTRRGGHLLYDCPLASMGFRCPCPWYLSPIQTHHFLLHPSRVSPPSARSDDPASSGSPQRRNGGRGRHPRSTPSTHQAHLRVDHCHPSPSFLASSIALPSSYPQYTCQPTPTSLSWDERRISSTAGKVLRQLREFLSPMTYSAPCTCSARKILLPQRTVSCPLLGNGIMLSTNWTSRGFSNHPSTYCILPFARQWNHALSQLNESWIQLGSKTTTQQGRIFHLPQSLGPCLLTTTSRLWRCFLNMSLTCSTDFPVRIIWMDENFIKKAFSNKQGIPRKRSPGACLATQTTSATPPPTKFDSTDRGLDGLELGWKSRRQGNKVTAQIKELLLGELLAAPPRSVALKHAICGCGAFVASRDFLEEIFDSRLAAAHARNDRVCQGGYDYGGENGNENRAQAATCTIWASSAARSGHVGAPSRVGALSRVGAHSPSRESSAWRATFKPQDERTMHAVTPIMVVRFPFSTMSLSPRLNRVRALTLSRASSARSAPFTAASALTLSERTRVFGPLLIRMSPSSAKLGPRCPQCHTSRAMALRLALTECSWRLLRDRSFGRDHLVSEFWIGVWRASTQRNYCFQFRDWAVTQPFSMSMGYSSPTILTSLYPRFLCLKRCFKAIEKGWVMSCHFTLFHGYEVVLQAQETRMQWLGVNSGHRGGEQWFGHRGSEEWFVRFGGVVKGETLGFAGSSLSRRSPAQSFLREDFGLGHGRKNETWRRSHLSNTRASGNGVVLVEFSSFSRENPLNKRSLNPVDRNAEFLRHYHIDRKSIYVGDIPLDATENEMFELFSDIGEVIKVNLVQRHTQGLSPASFVLPSSAGTHTVDGSVD</sequence>
<evidence type="ECO:0000256" key="2">
    <source>
        <dbReference type="SAM" id="MobiDB-lite"/>
    </source>
</evidence>
<comment type="caution">
    <text evidence="4">The sequence shown here is derived from an EMBL/GenBank/DDBJ whole genome shotgun (WGS) entry which is preliminary data.</text>
</comment>
<reference evidence="4" key="1">
    <citation type="journal article" date="2023" name="Mol. Phylogenet. Evol.">
        <title>Genome-scale phylogeny and comparative genomics of the fungal order Sordariales.</title>
        <authorList>
            <person name="Hensen N."/>
            <person name="Bonometti L."/>
            <person name="Westerberg I."/>
            <person name="Brannstrom I.O."/>
            <person name="Guillou S."/>
            <person name="Cros-Aarteil S."/>
            <person name="Calhoun S."/>
            <person name="Haridas S."/>
            <person name="Kuo A."/>
            <person name="Mondo S."/>
            <person name="Pangilinan J."/>
            <person name="Riley R."/>
            <person name="LaButti K."/>
            <person name="Andreopoulos B."/>
            <person name="Lipzen A."/>
            <person name="Chen C."/>
            <person name="Yan M."/>
            <person name="Daum C."/>
            <person name="Ng V."/>
            <person name="Clum A."/>
            <person name="Steindorff A."/>
            <person name="Ohm R.A."/>
            <person name="Martin F."/>
            <person name="Silar P."/>
            <person name="Natvig D.O."/>
            <person name="Lalanne C."/>
            <person name="Gautier V."/>
            <person name="Ament-Velasquez S.L."/>
            <person name="Kruys A."/>
            <person name="Hutchinson M.I."/>
            <person name="Powell A.J."/>
            <person name="Barry K."/>
            <person name="Miller A.N."/>
            <person name="Grigoriev I.V."/>
            <person name="Debuchy R."/>
            <person name="Gladieux P."/>
            <person name="Hiltunen Thoren M."/>
            <person name="Johannesson H."/>
        </authorList>
    </citation>
    <scope>NUCLEOTIDE SEQUENCE</scope>
    <source>
        <strain evidence="4">CBS 315.58</strain>
    </source>
</reference>
<feature type="region of interest" description="Disordered" evidence="2">
    <location>
        <begin position="76"/>
        <end position="114"/>
    </location>
</feature>
<gene>
    <name evidence="4" type="ORF">QBC40DRAFT_325751</name>
</gene>
<dbReference type="InterPro" id="IPR000504">
    <property type="entry name" value="RRM_dom"/>
</dbReference>
<dbReference type="PROSITE" id="PS50102">
    <property type="entry name" value="RRM"/>
    <property type="match status" value="1"/>
</dbReference>
<evidence type="ECO:0000313" key="4">
    <source>
        <dbReference type="EMBL" id="KAK4205104.1"/>
    </source>
</evidence>
<evidence type="ECO:0000256" key="1">
    <source>
        <dbReference type="PROSITE-ProRule" id="PRU00176"/>
    </source>
</evidence>
<accession>A0AAN7AZV9</accession>
<feature type="domain" description="RRM" evidence="3">
    <location>
        <begin position="799"/>
        <end position="859"/>
    </location>
</feature>